<dbReference type="Pfam" id="PF13276">
    <property type="entry name" value="HTH_21"/>
    <property type="match status" value="1"/>
</dbReference>
<dbReference type="PANTHER" id="PTHR46889">
    <property type="entry name" value="TRANSPOSASE INSF FOR INSERTION SEQUENCE IS3B-RELATED"/>
    <property type="match status" value="1"/>
</dbReference>
<proteinExistence type="predicted"/>
<dbReference type="Proteomes" id="UP000323522">
    <property type="component" value="Plasmid pSna507_unt12"/>
</dbReference>
<name>A0A5C1Q743_9BURK</name>
<dbReference type="OrthoDB" id="9765502at2"/>
<dbReference type="Gene3D" id="3.30.420.10">
    <property type="entry name" value="Ribonuclease H-like superfamily/Ribonuclease H"/>
    <property type="match status" value="1"/>
</dbReference>
<dbReference type="NCBIfam" id="NF033516">
    <property type="entry name" value="transpos_IS3"/>
    <property type="match status" value="1"/>
</dbReference>
<dbReference type="Pfam" id="PF01527">
    <property type="entry name" value="HTH_Tnp_1"/>
    <property type="match status" value="1"/>
</dbReference>
<dbReference type="InterPro" id="IPR012337">
    <property type="entry name" value="RNaseH-like_sf"/>
</dbReference>
<dbReference type="SUPFAM" id="SSF53098">
    <property type="entry name" value="Ribonuclease H-like"/>
    <property type="match status" value="1"/>
</dbReference>
<dbReference type="Pfam" id="PF00665">
    <property type="entry name" value="rve"/>
    <property type="match status" value="1"/>
</dbReference>
<evidence type="ECO:0000313" key="2">
    <source>
        <dbReference type="Proteomes" id="UP000323522"/>
    </source>
</evidence>
<geneLocation type="plasmid" evidence="2">
    <name>psna507_unt12</name>
</geneLocation>
<dbReference type="SUPFAM" id="SSF46689">
    <property type="entry name" value="Homeodomain-like"/>
    <property type="match status" value="1"/>
</dbReference>
<reference evidence="1 2" key="1">
    <citation type="submission" date="2019-02" db="EMBL/GenBank/DDBJ databases">
        <title>Complete Genome Sequence and Methylome Analysis of Sphaerotilus natans subsp. sulfidivorans D-507.</title>
        <authorList>
            <person name="Fomenkov A."/>
            <person name="Gridneva E."/>
            <person name="Smolyakov D."/>
            <person name="Dubinina G."/>
            <person name="Vincze T."/>
            <person name="Grabovich M."/>
            <person name="Roberts R.J."/>
        </authorList>
    </citation>
    <scope>NUCLEOTIDE SEQUENCE [LARGE SCALE GENOMIC DNA]</scope>
    <source>
        <strain evidence="1 2">D-507</strain>
        <plasmid evidence="2">psna507_unt12</plasmid>
    </source>
</reference>
<dbReference type="InterPro" id="IPR036397">
    <property type="entry name" value="RNaseH_sf"/>
</dbReference>
<evidence type="ECO:0000313" key="1">
    <source>
        <dbReference type="EMBL" id="QEN02819.1"/>
    </source>
</evidence>
<dbReference type="InterPro" id="IPR025948">
    <property type="entry name" value="HTH-like_dom"/>
</dbReference>
<dbReference type="InterPro" id="IPR048020">
    <property type="entry name" value="Transpos_IS3"/>
</dbReference>
<organism evidence="1 2">
    <name type="scientific">Sphaerotilus sulfidivorans</name>
    <dbReference type="NCBI Taxonomy" id="639200"/>
    <lineage>
        <taxon>Bacteria</taxon>
        <taxon>Pseudomonadati</taxon>
        <taxon>Pseudomonadota</taxon>
        <taxon>Betaproteobacteria</taxon>
        <taxon>Burkholderiales</taxon>
        <taxon>Sphaerotilaceae</taxon>
        <taxon>Sphaerotilus</taxon>
    </lineage>
</organism>
<dbReference type="GO" id="GO:0003677">
    <property type="term" value="F:DNA binding"/>
    <property type="evidence" value="ECO:0007669"/>
    <property type="project" value="InterPro"/>
</dbReference>
<dbReference type="GO" id="GO:0004803">
    <property type="term" value="F:transposase activity"/>
    <property type="evidence" value="ECO:0007669"/>
    <property type="project" value="InterPro"/>
</dbReference>
<dbReference type="InterPro" id="IPR036388">
    <property type="entry name" value="WH-like_DNA-bd_sf"/>
</dbReference>
<accession>A0A5C1Q743</accession>
<sequence length="392" mass="44961">MKKNQSYTAEFKAEAVKLVLEQKLSHQEAAQRVGVPKGSLSNWVASSQRRGQQALKAAEPSVAELKAEVSRLRRELARVEMEREIVKKAGRVLCEGVAARYAVMKELQARHDYPVAVLCSALGVSRSGYYAWCERPASARRRDDERLKVAIRGVHAASRQTYGTRRVLVELRAQGFEAGRDRVDRLRRTMALRCRQKRCFRVTTDSEHTLPVADNLLQQHFAASAPDQVWLTDLTYIRTDEGWLYLAGLKDMCTREIVGYAMDERMTQQLCLRALGHAHARRRPPPGLIHHSDRGSQYCARDYRHALDALGMRASMSRRGNCYDNAPMESFWGSLKNELVHHRRFATRAQAITEITEWIEVFYNRQRRHSAIGYLPPAVFARQFYQPRRSAH</sequence>
<dbReference type="InterPro" id="IPR002514">
    <property type="entry name" value="Transposase_8"/>
</dbReference>
<dbReference type="KEGG" id="snn:EWH46_18245"/>
<dbReference type="PANTHER" id="PTHR46889:SF4">
    <property type="entry name" value="TRANSPOSASE INSO FOR INSERTION SEQUENCE ELEMENT IS911B-RELATED"/>
    <property type="match status" value="1"/>
</dbReference>
<protein>
    <submittedName>
        <fullName evidence="1">IS3 family transposase</fullName>
    </submittedName>
</protein>
<dbReference type="InterPro" id="IPR009057">
    <property type="entry name" value="Homeodomain-like_sf"/>
</dbReference>
<gene>
    <name evidence="1" type="ORF">EWH46_18245</name>
</gene>
<dbReference type="Gene3D" id="1.10.10.10">
    <property type="entry name" value="Winged helix-like DNA-binding domain superfamily/Winged helix DNA-binding domain"/>
    <property type="match status" value="1"/>
</dbReference>
<dbReference type="EMBL" id="CP035709">
    <property type="protein sequence ID" value="QEN02819.1"/>
    <property type="molecule type" value="Genomic_DNA"/>
</dbReference>
<dbReference type="GO" id="GO:0015074">
    <property type="term" value="P:DNA integration"/>
    <property type="evidence" value="ECO:0007669"/>
    <property type="project" value="InterPro"/>
</dbReference>
<dbReference type="GO" id="GO:0006313">
    <property type="term" value="P:DNA transposition"/>
    <property type="evidence" value="ECO:0007669"/>
    <property type="project" value="InterPro"/>
</dbReference>
<dbReference type="InterPro" id="IPR001584">
    <property type="entry name" value="Integrase_cat-core"/>
</dbReference>
<dbReference type="AlphaFoldDB" id="A0A5C1Q743"/>
<dbReference type="RefSeq" id="WP_149505441.1">
    <property type="nucleotide sequence ID" value="NZ_CP035709.1"/>
</dbReference>
<dbReference type="InterPro" id="IPR050900">
    <property type="entry name" value="Transposase_IS3/IS150/IS904"/>
</dbReference>
<dbReference type="PROSITE" id="PS50994">
    <property type="entry name" value="INTEGRASE"/>
    <property type="match status" value="1"/>
</dbReference>
<keyword evidence="1" id="KW-0614">Plasmid</keyword>
<dbReference type="Pfam" id="PF13333">
    <property type="entry name" value="rve_2"/>
    <property type="match status" value="1"/>
</dbReference>